<dbReference type="AlphaFoldDB" id="A0AAV2F3W1"/>
<proteinExistence type="predicted"/>
<evidence type="ECO:0000313" key="2">
    <source>
        <dbReference type="Proteomes" id="UP001497516"/>
    </source>
</evidence>
<organism evidence="1 2">
    <name type="scientific">Linum trigynum</name>
    <dbReference type="NCBI Taxonomy" id="586398"/>
    <lineage>
        <taxon>Eukaryota</taxon>
        <taxon>Viridiplantae</taxon>
        <taxon>Streptophyta</taxon>
        <taxon>Embryophyta</taxon>
        <taxon>Tracheophyta</taxon>
        <taxon>Spermatophyta</taxon>
        <taxon>Magnoliopsida</taxon>
        <taxon>eudicotyledons</taxon>
        <taxon>Gunneridae</taxon>
        <taxon>Pentapetalae</taxon>
        <taxon>rosids</taxon>
        <taxon>fabids</taxon>
        <taxon>Malpighiales</taxon>
        <taxon>Linaceae</taxon>
        <taxon>Linum</taxon>
    </lineage>
</organism>
<reference evidence="1 2" key="1">
    <citation type="submission" date="2024-04" db="EMBL/GenBank/DDBJ databases">
        <authorList>
            <person name="Fracassetti M."/>
        </authorList>
    </citation>
    <scope>NUCLEOTIDE SEQUENCE [LARGE SCALE GENOMIC DNA]</scope>
</reference>
<dbReference type="Proteomes" id="UP001497516">
    <property type="component" value="Chromosome 6"/>
</dbReference>
<evidence type="ECO:0000313" key="1">
    <source>
        <dbReference type="EMBL" id="CAL1392722.1"/>
    </source>
</evidence>
<gene>
    <name evidence="1" type="ORF">LTRI10_LOCUS33344</name>
</gene>
<dbReference type="EMBL" id="OZ034819">
    <property type="protein sequence ID" value="CAL1392722.1"/>
    <property type="molecule type" value="Genomic_DNA"/>
</dbReference>
<name>A0AAV2F3W1_9ROSI</name>
<keyword evidence="2" id="KW-1185">Reference proteome</keyword>
<protein>
    <submittedName>
        <fullName evidence="1">Uncharacterized protein</fullName>
    </submittedName>
</protein>
<accession>A0AAV2F3W1</accession>
<sequence length="150" mass="17327">MDFYPFLRSLSASTTKIHRQIACIILPILFTLHTGDNYSSFAAAATTPDQWFVYVNKIGYFFAMCLGELIPRNFLNDSGNSNLCSLFSSRRYAIFTILASLEALQNQNKNRVEILDLWIWEDSHCCYHHSCCSSDYTYCRCSVSWTRRSD</sequence>